<keyword evidence="3" id="KW-1185">Reference proteome</keyword>
<name>A0A397HNY2_9GLOM</name>
<dbReference type="OrthoDB" id="2341569at2759"/>
<organism evidence="2 3">
    <name type="scientific">Diversispora epigaea</name>
    <dbReference type="NCBI Taxonomy" id="1348612"/>
    <lineage>
        <taxon>Eukaryota</taxon>
        <taxon>Fungi</taxon>
        <taxon>Fungi incertae sedis</taxon>
        <taxon>Mucoromycota</taxon>
        <taxon>Glomeromycotina</taxon>
        <taxon>Glomeromycetes</taxon>
        <taxon>Diversisporales</taxon>
        <taxon>Diversisporaceae</taxon>
        <taxon>Diversispora</taxon>
    </lineage>
</organism>
<gene>
    <name evidence="2" type="ORF">Glove_321g21</name>
</gene>
<feature type="region of interest" description="Disordered" evidence="1">
    <location>
        <begin position="525"/>
        <end position="551"/>
    </location>
</feature>
<evidence type="ECO:0000256" key="1">
    <source>
        <dbReference type="SAM" id="MobiDB-lite"/>
    </source>
</evidence>
<dbReference type="EMBL" id="PQFF01000293">
    <property type="protein sequence ID" value="RHZ64647.1"/>
    <property type="molecule type" value="Genomic_DNA"/>
</dbReference>
<feature type="compositionally biased region" description="Basic residues" evidence="1">
    <location>
        <begin position="541"/>
        <end position="551"/>
    </location>
</feature>
<dbReference type="AlphaFoldDB" id="A0A397HNY2"/>
<comment type="caution">
    <text evidence="2">The sequence shown here is derived from an EMBL/GenBank/DDBJ whole genome shotgun (WGS) entry which is preliminary data.</text>
</comment>
<dbReference type="Proteomes" id="UP000266861">
    <property type="component" value="Unassembled WGS sequence"/>
</dbReference>
<sequence>MSTQSTPALMAFYHVNKIEDWTYINVMNYYQEKTGEKETKKLLHCINKDLKIVKDPDSQFDKSRKDKAEEILHNWKEWKLSSKNLDTCLKIQRFQVEQLATGESATNIINKNCEKIKIARNMTQTNNNMEPADSKDENRHIIPLPQTPENEDLEQNYDEGVDDESLNFVLQFCAPVPDDDSQNATESLIGKVERIALIVDDFDLEKAFEDYCNECENIFDLCYSDIMDLRPTSKFTTKIPESVWEKFISSTYPEHKLPETWEEIIKEVFKPKNSFVEWIKALQELRIISDKNENYENLIIKDMIYNILAPFVKAFKAPYNILKSGDLEENQYNAQFINPILSNTLDILCNVDWRILEFSIESSKKRRNTNLDPIIDKVLSAKRADGLARLWESQEEFFVFELTGSPDNDDLTEFHLHDYKLIRTMRDVLNQRIICRLNDGTCNNQDIASFGALGYCTEISLFWCTMHQKAYCVREFGSFKVPLIWEDLPILSEAITTCLKFFSFIKENTEKQKFFVDPKKKLFSKRKIHSVAPNPPTPDRPKKRSKKQKAS</sequence>
<protein>
    <submittedName>
        <fullName evidence="2">Uncharacterized protein</fullName>
    </submittedName>
</protein>
<accession>A0A397HNY2</accession>
<evidence type="ECO:0000313" key="2">
    <source>
        <dbReference type="EMBL" id="RHZ64647.1"/>
    </source>
</evidence>
<proteinExistence type="predicted"/>
<evidence type="ECO:0000313" key="3">
    <source>
        <dbReference type="Proteomes" id="UP000266861"/>
    </source>
</evidence>
<reference evidence="2 3" key="1">
    <citation type="submission" date="2018-08" db="EMBL/GenBank/DDBJ databases">
        <title>Genome and evolution of the arbuscular mycorrhizal fungus Diversispora epigaea (formerly Glomus versiforme) and its bacterial endosymbionts.</title>
        <authorList>
            <person name="Sun X."/>
            <person name="Fei Z."/>
            <person name="Harrison M."/>
        </authorList>
    </citation>
    <scope>NUCLEOTIDE SEQUENCE [LARGE SCALE GENOMIC DNA]</scope>
    <source>
        <strain evidence="2 3">IT104</strain>
    </source>
</reference>